<dbReference type="AlphaFoldDB" id="A0A7C9LD72"/>
<evidence type="ECO:0000313" key="1">
    <source>
        <dbReference type="EMBL" id="MUL27557.1"/>
    </source>
</evidence>
<accession>A0A7C9LD72</accession>
<gene>
    <name evidence="1" type="ORF">F0475_04385</name>
</gene>
<dbReference type="EMBL" id="VVIQ01000003">
    <property type="protein sequence ID" value="MUL27557.1"/>
    <property type="molecule type" value="Genomic_DNA"/>
</dbReference>
<organism evidence="1 2">
    <name type="scientific">Prevotella vespertina</name>
    <dbReference type="NCBI Taxonomy" id="2608404"/>
    <lineage>
        <taxon>Bacteria</taxon>
        <taxon>Pseudomonadati</taxon>
        <taxon>Bacteroidota</taxon>
        <taxon>Bacteroidia</taxon>
        <taxon>Bacteroidales</taxon>
        <taxon>Prevotellaceae</taxon>
        <taxon>Prevotella</taxon>
    </lineage>
</organism>
<comment type="caution">
    <text evidence="1">The sequence shown here is derived from an EMBL/GenBank/DDBJ whole genome shotgun (WGS) entry which is preliminary data.</text>
</comment>
<evidence type="ECO:0000313" key="2">
    <source>
        <dbReference type="Proteomes" id="UP000482295"/>
    </source>
</evidence>
<dbReference type="RefSeq" id="WP_155715620.1">
    <property type="nucleotide sequence ID" value="NZ_VVIQ01000003.1"/>
</dbReference>
<proteinExistence type="predicted"/>
<dbReference type="Proteomes" id="UP000482295">
    <property type="component" value="Unassembled WGS sequence"/>
</dbReference>
<reference evidence="1 2" key="1">
    <citation type="submission" date="2019-09" db="EMBL/GenBank/DDBJ databases">
        <title>Prevotella A2879 sp. nov., isolated from an abscess of a patient.</title>
        <authorList>
            <person name="Buhl M."/>
            <person name="Oberhettinger P."/>
        </authorList>
    </citation>
    <scope>NUCLEOTIDE SEQUENCE [LARGE SCALE GENOMIC DNA]</scope>
    <source>
        <strain evidence="1 2">A2879</strain>
    </source>
</reference>
<sequence>MEKTIKQEENEVKKVTIKVTEDFLDKFDTSVRYEVGTELEFEEERAKDVVNRGLAEFVEPTLLQG</sequence>
<protein>
    <submittedName>
        <fullName evidence="1">Uncharacterized protein</fullName>
    </submittedName>
</protein>
<keyword evidence="2" id="KW-1185">Reference proteome</keyword>
<name>A0A7C9LD72_9BACT</name>